<sequence length="1361" mass="156815">MTLSWSAQDAVMEYLLDSYVFRYFPFMICQNTKKNIILMVMKIVTVADWLCKTRDLETLMEKHPTLVISEFLYSLLCGSRHLYTWIGVCLLAFFTESIKFVDESMNAVFYSQSLLTFMGMRIPLYLLCGIYHTLFYTSYVIAKKIRLKWWGEAVANGLLVLLFSLPLQVIGTKLLWWQWHADDPRLISTFYSVPLVVLAWYAMLGTSFNVSLYLFRKGFVREKYDWKRFVAEFLCVVGAALLALCFAIFQYIIFFHILHDIFRIHSVFSLALFLIIYVAIAIKALLTSRMEYNLHDEAAKNRLITAPLDETHVDISVEISIVAVHFFLHMVLVAFSSPMNIISEGVYQAIGPCDEMEQIFSLFGLVSYRKKYFCIREQQQNLFDFHCIPGGQLPHTVGGEPLEYYAICGTNFEHRAEYVAFIWLYCVTVLFIVCYVAFSCVVKVDKPKASRIMQFNSHRYGLTSPEDLSLKFKNGGISRRTLGDIELRRRSGMLNCDGKKSRLPTPTRLSSYLSKPFAFFGITCCRISPERNYVLKTVQHFALNTQFSIIHFKFGKYRARLLNACEVPVIDNMSWMMGKEIVMIDRAVESDCEDTDKEKGNRSTQPELKDQLQECEGSSSLSGSELGSSPLKYEFLTLSKLQARDTSKNLVDEYSYSVAVKQFSLSSLKTSEARSLAGIFTTDGIPFDAETVRDPVIWIFCDTNDYLYTCLLGICKTKDGIATYHVRTLPRNYTRIVKFLEDYMKRFYDSYKVSPNIAYCMYDVVPKTVSINRDNQNRVSGFVELHISWTFPNMNHCSDEILSKPIPSASVVAKISPGWLDVRLPHLSLAAELELVLTLGRALRTGKVTWPNVDSDRLHEDERIMNSTLQLLLNQSSTIPRSKNLEENVPLDAPHDFTEELWLTLQYCHSNRDLTKALRYVFDALKAGYKNTLILTNNKCTMARLLRDACTNDLLLPRLEGLTPIQIYLEMGLERLRRACMDEFLNREYFGSVAEIDAVFDFHMEKEPQDQADTLFLFYNCLLVVNTCKQYLRLDRHHINIIARQVLGQYSKLNISPTANDITEEMMREMTFILNSRLSFTDIFKPVHENRLPKIWKSEITVDTTNKQGWIARCMILCSRTTWLPFIKSHEIKDAATNMDNSITELNGSKKSGDQSALQSSTLEKVFCSSDDEKLKLDAALRHYEISVVTGRAMKSCEWDGLHEYEAQFFGFLPKGFTDVVYNLILEEWAEIVEKKIMPDLPLEDVSGEMKLHLKVELVNMIGKNNILNSLMNKLEAYTLQYVFRIPDEVTLPEDTPNLKINKEWNVEVVNKRRQELERNIIKLRLANELFDKEIANNLQAIQLWKAVQEIKDGSNFVNNS</sequence>
<keyword evidence="1" id="KW-0137">Centromere</keyword>
<evidence type="ECO:0000256" key="2">
    <source>
        <dbReference type="SAM" id="Coils"/>
    </source>
</evidence>
<evidence type="ECO:0000256" key="1">
    <source>
        <dbReference type="RuleBase" id="RU369076"/>
    </source>
</evidence>
<keyword evidence="3" id="KW-0812">Transmembrane</keyword>
<feature type="transmembrane region" description="Helical" evidence="3">
    <location>
        <begin position="189"/>
        <end position="212"/>
    </location>
</feature>
<dbReference type="PANTHER" id="PTHR35982">
    <property type="entry name" value="AGAP005361-PA"/>
    <property type="match status" value="1"/>
</dbReference>
<accession>A0A3P6U2H5</accession>
<keyword evidence="6" id="KW-1185">Reference proteome</keyword>
<evidence type="ECO:0000313" key="6">
    <source>
        <dbReference type="Proteomes" id="UP000277928"/>
    </source>
</evidence>
<feature type="transmembrane region" description="Helical" evidence="3">
    <location>
        <begin position="154"/>
        <end position="177"/>
    </location>
</feature>
<dbReference type="EMBL" id="UYRX01000040">
    <property type="protein sequence ID" value="VDK70791.1"/>
    <property type="molecule type" value="Genomic_DNA"/>
</dbReference>
<feature type="transmembrane region" description="Helical" evidence="3">
    <location>
        <begin position="233"/>
        <end position="258"/>
    </location>
</feature>
<dbReference type="GO" id="GO:1990423">
    <property type="term" value="C:RZZ complex"/>
    <property type="evidence" value="ECO:0007669"/>
    <property type="project" value="UniProtKB-UniRule"/>
</dbReference>
<comment type="subcellular location">
    <subcellularLocation>
        <location evidence="1">Chromosome</location>
        <location evidence="1">Centromere</location>
        <location evidence="1">Kinetochore</location>
    </subcellularLocation>
</comment>
<proteinExistence type="inferred from homology"/>
<feature type="transmembrane region" description="Helical" evidence="3">
    <location>
        <begin position="122"/>
        <end position="142"/>
    </location>
</feature>
<dbReference type="GO" id="GO:0007094">
    <property type="term" value="P:mitotic spindle assembly checkpoint signaling"/>
    <property type="evidence" value="ECO:0007669"/>
    <property type="project" value="UniProtKB-UniRule"/>
</dbReference>
<keyword evidence="1" id="KW-0995">Kinetochore</keyword>
<dbReference type="Gene3D" id="1.10.287.1880">
    <property type="match status" value="1"/>
</dbReference>
<comment type="similarity">
    <text evidence="1">Belongs to the ZWILCH family.</text>
</comment>
<dbReference type="Pfam" id="PF25085">
    <property type="entry name" value="DUF7802"/>
    <property type="match status" value="1"/>
</dbReference>
<evidence type="ECO:0000259" key="4">
    <source>
        <dbReference type="Pfam" id="PF25085"/>
    </source>
</evidence>
<comment type="function">
    <text evidence="1">Essential component of the mitotic checkpoint, which prevents cells from prematurely exiting mitosis. Required for the assembly of the dynein-dynactin and MAD1-MAD2 complexes onto kinetochores. Its function related to the spindle assembly machinery is proposed to depend on its association in the mitotic RZZ complex.</text>
</comment>
<organism evidence="5 6">
    <name type="scientific">Litomosoides sigmodontis</name>
    <name type="common">Filarial nematode worm</name>
    <dbReference type="NCBI Taxonomy" id="42156"/>
    <lineage>
        <taxon>Eukaryota</taxon>
        <taxon>Metazoa</taxon>
        <taxon>Ecdysozoa</taxon>
        <taxon>Nematoda</taxon>
        <taxon>Chromadorea</taxon>
        <taxon>Rhabditida</taxon>
        <taxon>Spirurina</taxon>
        <taxon>Spiruromorpha</taxon>
        <taxon>Filarioidea</taxon>
        <taxon>Onchocercidae</taxon>
        <taxon>Litomosoides</taxon>
    </lineage>
</organism>
<gene>
    <name evidence="5" type="ORF">NLS_LOCUS1221</name>
</gene>
<reference evidence="5 6" key="1">
    <citation type="submission" date="2018-08" db="EMBL/GenBank/DDBJ databases">
        <authorList>
            <person name="Laetsch R D."/>
            <person name="Stevens L."/>
            <person name="Kumar S."/>
            <person name="Blaxter L. M."/>
        </authorList>
    </citation>
    <scope>NUCLEOTIDE SEQUENCE [LARGE SCALE GENOMIC DNA]</scope>
</reference>
<evidence type="ECO:0000313" key="5">
    <source>
        <dbReference type="EMBL" id="VDK70791.1"/>
    </source>
</evidence>
<keyword evidence="1" id="KW-0158">Chromosome</keyword>
<dbReference type="GO" id="GO:0034501">
    <property type="term" value="P:protein localization to kinetochore"/>
    <property type="evidence" value="ECO:0007669"/>
    <property type="project" value="UniProtKB-UniRule"/>
</dbReference>
<keyword evidence="1" id="KW-0131">Cell cycle</keyword>
<feature type="transmembrane region" description="Helical" evidence="3">
    <location>
        <begin position="82"/>
        <end position="102"/>
    </location>
</feature>
<dbReference type="OrthoDB" id="5556307at2759"/>
<keyword evidence="1" id="KW-0132">Cell division</keyword>
<comment type="subunit">
    <text evidence="1">Component of the RZZ complex.</text>
</comment>
<keyword evidence="2" id="KW-0175">Coiled coil</keyword>
<feature type="domain" description="DUF7802" evidence="4">
    <location>
        <begin position="12"/>
        <end position="435"/>
    </location>
</feature>
<dbReference type="InterPro" id="IPR056704">
    <property type="entry name" value="DUF7802"/>
</dbReference>
<evidence type="ECO:0000256" key="3">
    <source>
        <dbReference type="SAM" id="Phobius"/>
    </source>
</evidence>
<dbReference type="Pfam" id="PF09817">
    <property type="entry name" value="Zwilch"/>
    <property type="match status" value="1"/>
</dbReference>
<dbReference type="Gene3D" id="1.20.58.730">
    <property type="match status" value="1"/>
</dbReference>
<keyword evidence="3" id="KW-0472">Membrane</keyword>
<dbReference type="GO" id="GO:0051301">
    <property type="term" value="P:cell division"/>
    <property type="evidence" value="ECO:0007669"/>
    <property type="project" value="UniProtKB-UniRule"/>
</dbReference>
<name>A0A3P6U2H5_LITSI</name>
<dbReference type="OMA" id="EYVAFIW"/>
<feature type="coiled-coil region" evidence="2">
    <location>
        <begin position="1307"/>
        <end position="1334"/>
    </location>
</feature>
<protein>
    <recommendedName>
        <fullName evidence="1">Protein zwilch</fullName>
    </recommendedName>
</protein>
<feature type="transmembrane region" description="Helical" evidence="3">
    <location>
        <begin position="264"/>
        <end position="286"/>
    </location>
</feature>
<keyword evidence="1" id="KW-0498">Mitosis</keyword>
<dbReference type="InterPro" id="IPR018630">
    <property type="entry name" value="Zwilch"/>
</dbReference>
<feature type="transmembrane region" description="Helical" evidence="3">
    <location>
        <begin position="418"/>
        <end position="438"/>
    </location>
</feature>
<dbReference type="PANTHER" id="PTHR35982:SF1">
    <property type="entry name" value="SPIROCYCLASE, AVEC FAMILY"/>
    <property type="match status" value="1"/>
</dbReference>
<dbReference type="Proteomes" id="UP000277928">
    <property type="component" value="Unassembled WGS sequence"/>
</dbReference>
<keyword evidence="3" id="KW-1133">Transmembrane helix</keyword>